<dbReference type="GO" id="GO:0005829">
    <property type="term" value="C:cytosol"/>
    <property type="evidence" value="ECO:0007669"/>
    <property type="project" value="TreeGrafter"/>
</dbReference>
<dbReference type="InterPro" id="IPR036812">
    <property type="entry name" value="NAD(P)_OxRdtase_dom_sf"/>
</dbReference>
<proteinExistence type="predicted"/>
<dbReference type="Proteomes" id="UP000589036">
    <property type="component" value="Unassembled WGS sequence"/>
</dbReference>
<feature type="domain" description="NADP-dependent oxidoreductase" evidence="1">
    <location>
        <begin position="17"/>
        <end position="312"/>
    </location>
</feature>
<sequence>MEQRQVGGSGLWVSRTALGTMTWGKDTEEEEAADQLAAFVDAGGTLIDTADIYTGGHSERIVGRLLRTVVRRDDVIIATKVGHTPERHRPCDTSRRHLLATLDASLRRMQIDHIDLWQLHVHDPETPVEETLAAVDAAVASGRVRYVGVGDLAAWQFAKYATWQRAGQAAGRSPIVSLGAEYSLLNRRAEIDQLPAVADCGAGLIAWSPLGRGVLTAKYRNGVPSDSRAALPHMAPYVEPYFDERSRRVVESVCTAADGLGVSPLAVALSWVRDHPNVATTTVGPRTAAQLGGVLSAEGVVLPREIREALDDASSPTQ</sequence>
<dbReference type="Gene3D" id="3.20.20.100">
    <property type="entry name" value="NADP-dependent oxidoreductase domain"/>
    <property type="match status" value="1"/>
</dbReference>
<reference evidence="2 3" key="1">
    <citation type="submission" date="2020-07" db="EMBL/GenBank/DDBJ databases">
        <title>Sequencing the genomes of 1000 actinobacteria strains.</title>
        <authorList>
            <person name="Klenk H.-P."/>
        </authorList>
    </citation>
    <scope>NUCLEOTIDE SEQUENCE [LARGE SCALE GENOMIC DNA]</scope>
    <source>
        <strain evidence="2 3">CXB654</strain>
    </source>
</reference>
<protein>
    <submittedName>
        <fullName evidence="2">Aryl-alcohol dehydrogenase-like predicted oxidoreductase</fullName>
    </submittedName>
</protein>
<accession>A0A852TVJ5</accession>
<gene>
    <name evidence="2" type="ORF">HDA32_002012</name>
</gene>
<dbReference type="AlphaFoldDB" id="A0A852TVJ5"/>
<dbReference type="Pfam" id="PF00248">
    <property type="entry name" value="Aldo_ket_red"/>
    <property type="match status" value="1"/>
</dbReference>
<evidence type="ECO:0000259" key="1">
    <source>
        <dbReference type="Pfam" id="PF00248"/>
    </source>
</evidence>
<dbReference type="EMBL" id="JACCCC010000001">
    <property type="protein sequence ID" value="NYE46892.1"/>
    <property type="molecule type" value="Genomic_DNA"/>
</dbReference>
<dbReference type="PANTHER" id="PTHR43364:SF18">
    <property type="entry name" value="OXIDOREDUCTASE"/>
    <property type="match status" value="1"/>
</dbReference>
<comment type="caution">
    <text evidence="2">The sequence shown here is derived from an EMBL/GenBank/DDBJ whole genome shotgun (WGS) entry which is preliminary data.</text>
</comment>
<dbReference type="SUPFAM" id="SSF51430">
    <property type="entry name" value="NAD(P)-linked oxidoreductase"/>
    <property type="match status" value="1"/>
</dbReference>
<evidence type="ECO:0000313" key="3">
    <source>
        <dbReference type="Proteomes" id="UP000589036"/>
    </source>
</evidence>
<dbReference type="InterPro" id="IPR050523">
    <property type="entry name" value="AKR_Detox_Biosynth"/>
</dbReference>
<keyword evidence="3" id="KW-1185">Reference proteome</keyword>
<dbReference type="RefSeq" id="WP_179642924.1">
    <property type="nucleotide sequence ID" value="NZ_BAAAYY010000001.1"/>
</dbReference>
<organism evidence="2 3">
    <name type="scientific">Spinactinospora alkalitolerans</name>
    <dbReference type="NCBI Taxonomy" id="687207"/>
    <lineage>
        <taxon>Bacteria</taxon>
        <taxon>Bacillati</taxon>
        <taxon>Actinomycetota</taxon>
        <taxon>Actinomycetes</taxon>
        <taxon>Streptosporangiales</taxon>
        <taxon>Nocardiopsidaceae</taxon>
        <taxon>Spinactinospora</taxon>
    </lineage>
</organism>
<dbReference type="PANTHER" id="PTHR43364">
    <property type="entry name" value="NADH-SPECIFIC METHYLGLYOXAL REDUCTASE-RELATED"/>
    <property type="match status" value="1"/>
</dbReference>
<dbReference type="InterPro" id="IPR023210">
    <property type="entry name" value="NADP_OxRdtase_dom"/>
</dbReference>
<name>A0A852TVJ5_9ACTN</name>
<evidence type="ECO:0000313" key="2">
    <source>
        <dbReference type="EMBL" id="NYE46892.1"/>
    </source>
</evidence>